<name>B4NV13_DROSI</name>
<dbReference type="OrthoDB" id="7816622at2759"/>
<dbReference type="Proteomes" id="UP000000304">
    <property type="component" value="Unassembled WGS sequence"/>
</dbReference>
<dbReference type="SUPFAM" id="SSF56672">
    <property type="entry name" value="DNA/RNA polymerases"/>
    <property type="match status" value="2"/>
</dbReference>
<keyword evidence="3" id="KW-1185">Reference proteome</keyword>
<keyword evidence="1" id="KW-0732">Signal</keyword>
<organism evidence="2 3">
    <name type="scientific">Drosophila simulans</name>
    <name type="common">Fruit fly</name>
    <dbReference type="NCBI Taxonomy" id="7240"/>
    <lineage>
        <taxon>Eukaryota</taxon>
        <taxon>Metazoa</taxon>
        <taxon>Ecdysozoa</taxon>
        <taxon>Arthropoda</taxon>
        <taxon>Hexapoda</taxon>
        <taxon>Insecta</taxon>
        <taxon>Pterygota</taxon>
        <taxon>Neoptera</taxon>
        <taxon>Endopterygota</taxon>
        <taxon>Diptera</taxon>
        <taxon>Brachycera</taxon>
        <taxon>Muscomorpha</taxon>
        <taxon>Ephydroidea</taxon>
        <taxon>Drosophilidae</taxon>
        <taxon>Drosophila</taxon>
        <taxon>Sophophora</taxon>
    </lineage>
</organism>
<dbReference type="InterPro" id="IPR043502">
    <property type="entry name" value="DNA/RNA_pol_sf"/>
</dbReference>
<dbReference type="Gene3D" id="3.10.10.10">
    <property type="entry name" value="HIV Type 1 Reverse Transcriptase, subunit A, domain 1"/>
    <property type="match status" value="1"/>
</dbReference>
<dbReference type="AlphaFoldDB" id="B4NV13"/>
<dbReference type="PANTHER" id="PTHR47331">
    <property type="entry name" value="PHD-TYPE DOMAIN-CONTAINING PROTEIN"/>
    <property type="match status" value="1"/>
</dbReference>
<evidence type="ECO:0000313" key="2">
    <source>
        <dbReference type="EMBL" id="EDX16284.1"/>
    </source>
</evidence>
<feature type="chain" id="PRO_5002820286" evidence="1">
    <location>
        <begin position="27"/>
        <end position="340"/>
    </location>
</feature>
<feature type="signal peptide" evidence="1">
    <location>
        <begin position="1"/>
        <end position="26"/>
    </location>
</feature>
<dbReference type="EMBL" id="CH985315">
    <property type="protein sequence ID" value="EDX16284.1"/>
    <property type="molecule type" value="Genomic_DNA"/>
</dbReference>
<reference evidence="2 3" key="1">
    <citation type="journal article" date="2007" name="Nature">
        <title>Evolution of genes and genomes on the Drosophila phylogeny.</title>
        <authorList>
            <consortium name="Drosophila 12 Genomes Consortium"/>
            <person name="Clark A.G."/>
            <person name="Eisen M.B."/>
            <person name="Smith D.R."/>
            <person name="Bergman C.M."/>
            <person name="Oliver B."/>
            <person name="Markow T.A."/>
            <person name="Kaufman T.C."/>
            <person name="Kellis M."/>
            <person name="Gelbart W."/>
            <person name="Iyer V.N."/>
            <person name="Pollard D.A."/>
            <person name="Sackton T.B."/>
            <person name="Larracuente A.M."/>
            <person name="Singh N.D."/>
            <person name="Abad J.P."/>
            <person name="Abt D.N."/>
            <person name="Adryan B."/>
            <person name="Aguade M."/>
            <person name="Akashi H."/>
            <person name="Anderson W.W."/>
            <person name="Aquadro C.F."/>
            <person name="Ardell D.H."/>
            <person name="Arguello R."/>
            <person name="Artieri C.G."/>
            <person name="Barbash D.A."/>
            <person name="Barker D."/>
            <person name="Barsanti P."/>
            <person name="Batterham P."/>
            <person name="Batzoglou S."/>
            <person name="Begun D."/>
            <person name="Bhutkar A."/>
            <person name="Blanco E."/>
            <person name="Bosak S.A."/>
            <person name="Bradley R.K."/>
            <person name="Brand A.D."/>
            <person name="Brent M.R."/>
            <person name="Brooks A.N."/>
            <person name="Brown R.H."/>
            <person name="Butlin R.K."/>
            <person name="Caggese C."/>
            <person name="Calvi B.R."/>
            <person name="Bernardo de Carvalho A."/>
            <person name="Caspi A."/>
            <person name="Castrezana S."/>
            <person name="Celniker S.E."/>
            <person name="Chang J.L."/>
            <person name="Chapple C."/>
            <person name="Chatterji S."/>
            <person name="Chinwalla A."/>
            <person name="Civetta A."/>
            <person name="Clifton S.W."/>
            <person name="Comeron J.M."/>
            <person name="Costello J.C."/>
            <person name="Coyne J.A."/>
            <person name="Daub J."/>
            <person name="David R.G."/>
            <person name="Delcher A.L."/>
            <person name="Delehaunty K."/>
            <person name="Do C.B."/>
            <person name="Ebling H."/>
            <person name="Edwards K."/>
            <person name="Eickbush T."/>
            <person name="Evans J.D."/>
            <person name="Filipski A."/>
            <person name="Findeiss S."/>
            <person name="Freyhult E."/>
            <person name="Fulton L."/>
            <person name="Fulton R."/>
            <person name="Garcia A.C."/>
            <person name="Gardiner A."/>
            <person name="Garfield D.A."/>
            <person name="Garvin B.E."/>
            <person name="Gibson G."/>
            <person name="Gilbert D."/>
            <person name="Gnerre S."/>
            <person name="Godfrey J."/>
            <person name="Good R."/>
            <person name="Gotea V."/>
            <person name="Gravely B."/>
            <person name="Greenberg A.J."/>
            <person name="Griffiths-Jones S."/>
            <person name="Gross S."/>
            <person name="Guigo R."/>
            <person name="Gustafson E.A."/>
            <person name="Haerty W."/>
            <person name="Hahn M.W."/>
            <person name="Halligan D.L."/>
            <person name="Halpern A.L."/>
            <person name="Halter G.M."/>
            <person name="Han M.V."/>
            <person name="Heger A."/>
            <person name="Hillier L."/>
            <person name="Hinrichs A.S."/>
            <person name="Holmes I."/>
            <person name="Hoskins R.A."/>
            <person name="Hubisz M.J."/>
            <person name="Hultmark D."/>
            <person name="Huntley M.A."/>
            <person name="Jaffe D.B."/>
            <person name="Jagadeeshan S."/>
            <person name="Jeck W.R."/>
            <person name="Johnson J."/>
            <person name="Jones C.D."/>
            <person name="Jordan W.C."/>
            <person name="Karpen G.H."/>
            <person name="Kataoka E."/>
            <person name="Keightley P.D."/>
            <person name="Kheradpour P."/>
            <person name="Kirkness E.F."/>
            <person name="Koerich L.B."/>
            <person name="Kristiansen K."/>
            <person name="Kudrna D."/>
            <person name="Kulathinal R.J."/>
            <person name="Kumar S."/>
            <person name="Kwok R."/>
            <person name="Lander E."/>
            <person name="Langley C.H."/>
            <person name="Lapoint R."/>
            <person name="Lazzaro B.P."/>
            <person name="Lee S.J."/>
            <person name="Levesque L."/>
            <person name="Li R."/>
            <person name="Lin C.F."/>
            <person name="Lin M.F."/>
            <person name="Lindblad-Toh K."/>
            <person name="Llopart A."/>
            <person name="Long M."/>
            <person name="Low L."/>
            <person name="Lozovsky E."/>
            <person name="Lu J."/>
            <person name="Luo M."/>
            <person name="Machado C.A."/>
            <person name="Makalowski W."/>
            <person name="Marzo M."/>
            <person name="Matsuda M."/>
            <person name="Matzkin L."/>
            <person name="McAllister B."/>
            <person name="McBride C.S."/>
            <person name="McKernan B."/>
            <person name="McKernan K."/>
            <person name="Mendez-Lago M."/>
            <person name="Minx P."/>
            <person name="Mollenhauer M.U."/>
            <person name="Montooth K."/>
            <person name="Mount S.M."/>
            <person name="Mu X."/>
            <person name="Myers E."/>
            <person name="Negre B."/>
            <person name="Newfeld S."/>
            <person name="Nielsen R."/>
            <person name="Noor M.A."/>
            <person name="O'Grady P."/>
            <person name="Pachter L."/>
            <person name="Papaceit M."/>
            <person name="Parisi M.J."/>
            <person name="Parisi M."/>
            <person name="Parts L."/>
            <person name="Pedersen J.S."/>
            <person name="Pesole G."/>
            <person name="Phillippy A.M."/>
            <person name="Ponting C.P."/>
            <person name="Pop M."/>
            <person name="Porcelli D."/>
            <person name="Powell J.R."/>
            <person name="Prohaska S."/>
            <person name="Pruitt K."/>
            <person name="Puig M."/>
            <person name="Quesneville H."/>
            <person name="Ram K.R."/>
            <person name="Rand D."/>
            <person name="Rasmussen M.D."/>
            <person name="Reed L.K."/>
            <person name="Reenan R."/>
            <person name="Reily A."/>
            <person name="Remington K.A."/>
            <person name="Rieger T.T."/>
            <person name="Ritchie M.G."/>
            <person name="Robin C."/>
            <person name="Rogers Y.H."/>
            <person name="Rohde C."/>
            <person name="Rozas J."/>
            <person name="Rubenfield M.J."/>
            <person name="Ruiz A."/>
            <person name="Russo S."/>
            <person name="Salzberg S.L."/>
            <person name="Sanchez-Gracia A."/>
            <person name="Saranga D.J."/>
            <person name="Sato H."/>
            <person name="Schaeffer S.W."/>
            <person name="Schatz M.C."/>
            <person name="Schlenke T."/>
            <person name="Schwartz R."/>
            <person name="Segarra C."/>
            <person name="Singh R.S."/>
            <person name="Sirot L."/>
            <person name="Sirota M."/>
            <person name="Sisneros N.B."/>
            <person name="Smith C.D."/>
            <person name="Smith T.F."/>
            <person name="Spieth J."/>
            <person name="Stage D.E."/>
            <person name="Stark A."/>
            <person name="Stephan W."/>
            <person name="Strausberg R.L."/>
            <person name="Strempel S."/>
            <person name="Sturgill D."/>
            <person name="Sutton G."/>
            <person name="Sutton G.G."/>
            <person name="Tao W."/>
            <person name="Teichmann S."/>
            <person name="Tobari Y.N."/>
            <person name="Tomimura Y."/>
            <person name="Tsolas J.M."/>
            <person name="Valente V.L."/>
            <person name="Venter E."/>
            <person name="Venter J.C."/>
            <person name="Vicario S."/>
            <person name="Vieira F.G."/>
            <person name="Vilella A.J."/>
            <person name="Villasante A."/>
            <person name="Walenz B."/>
            <person name="Wang J."/>
            <person name="Wasserman M."/>
            <person name="Watts T."/>
            <person name="Wilson D."/>
            <person name="Wilson R.K."/>
            <person name="Wing R.A."/>
            <person name="Wolfner M.F."/>
            <person name="Wong A."/>
            <person name="Wong G.K."/>
            <person name="Wu C.I."/>
            <person name="Wu G."/>
            <person name="Yamamoto D."/>
            <person name="Yang H.P."/>
            <person name="Yang S.P."/>
            <person name="Yorke J.A."/>
            <person name="Yoshida K."/>
            <person name="Zdobnov E."/>
            <person name="Zhang P."/>
            <person name="Zhang Y."/>
            <person name="Zimin A.V."/>
            <person name="Baldwin J."/>
            <person name="Abdouelleil A."/>
            <person name="Abdulkadir J."/>
            <person name="Abebe A."/>
            <person name="Abera B."/>
            <person name="Abreu J."/>
            <person name="Acer S.C."/>
            <person name="Aftuck L."/>
            <person name="Alexander A."/>
            <person name="An P."/>
            <person name="Anderson E."/>
            <person name="Anderson S."/>
            <person name="Arachi H."/>
            <person name="Azer M."/>
            <person name="Bachantsang P."/>
            <person name="Barry A."/>
            <person name="Bayul T."/>
            <person name="Berlin A."/>
            <person name="Bessette D."/>
            <person name="Bloom T."/>
            <person name="Blye J."/>
            <person name="Boguslavskiy L."/>
            <person name="Bonnet C."/>
            <person name="Boukhgalter B."/>
            <person name="Bourzgui I."/>
            <person name="Brown A."/>
            <person name="Cahill P."/>
            <person name="Channer S."/>
            <person name="Cheshatsang Y."/>
            <person name="Chuda L."/>
            <person name="Citroen M."/>
            <person name="Collymore A."/>
            <person name="Cooke P."/>
            <person name="Costello M."/>
            <person name="D'Aco K."/>
            <person name="Daza R."/>
            <person name="De Haan G."/>
            <person name="DeGray S."/>
            <person name="DeMaso C."/>
            <person name="Dhargay N."/>
            <person name="Dooley K."/>
            <person name="Dooley E."/>
            <person name="Doricent M."/>
            <person name="Dorje P."/>
            <person name="Dorjee K."/>
            <person name="Dupes A."/>
            <person name="Elong R."/>
            <person name="Falk J."/>
            <person name="Farina A."/>
            <person name="Faro S."/>
            <person name="Ferguson D."/>
            <person name="Fisher S."/>
            <person name="Foley C.D."/>
            <person name="Franke A."/>
            <person name="Friedrich D."/>
            <person name="Gadbois L."/>
            <person name="Gearin G."/>
            <person name="Gearin C.R."/>
            <person name="Giannoukos G."/>
            <person name="Goode T."/>
            <person name="Graham J."/>
            <person name="Grandbois E."/>
            <person name="Grewal S."/>
            <person name="Gyaltsen K."/>
            <person name="Hafez N."/>
            <person name="Hagos B."/>
            <person name="Hall J."/>
            <person name="Henson C."/>
            <person name="Hollinger A."/>
            <person name="Honan T."/>
            <person name="Huard M.D."/>
            <person name="Hughes L."/>
            <person name="Hurhula B."/>
            <person name="Husby M.E."/>
            <person name="Kamat A."/>
            <person name="Kanga B."/>
            <person name="Kashin S."/>
            <person name="Khazanovich D."/>
            <person name="Kisner P."/>
            <person name="Lance K."/>
            <person name="Lara M."/>
            <person name="Lee W."/>
            <person name="Lennon N."/>
            <person name="Letendre F."/>
            <person name="LeVine R."/>
            <person name="Lipovsky A."/>
            <person name="Liu X."/>
            <person name="Liu J."/>
            <person name="Liu S."/>
            <person name="Lokyitsang T."/>
            <person name="Lokyitsang Y."/>
            <person name="Lubonja R."/>
            <person name="Lui A."/>
            <person name="MacDonald P."/>
            <person name="Magnisalis V."/>
            <person name="Maru K."/>
            <person name="Matthews C."/>
            <person name="McCusker W."/>
            <person name="McDonough S."/>
            <person name="Mehta T."/>
            <person name="Meldrim J."/>
            <person name="Meneus L."/>
            <person name="Mihai O."/>
            <person name="Mihalev A."/>
            <person name="Mihova T."/>
            <person name="Mittelman R."/>
            <person name="Mlenga V."/>
            <person name="Montmayeur A."/>
            <person name="Mulrain L."/>
            <person name="Navidi A."/>
            <person name="Naylor J."/>
            <person name="Negash T."/>
            <person name="Nguyen T."/>
            <person name="Nguyen N."/>
            <person name="Nicol R."/>
            <person name="Norbu C."/>
            <person name="Norbu N."/>
            <person name="Novod N."/>
            <person name="O'Neill B."/>
            <person name="Osman S."/>
            <person name="Markiewicz E."/>
            <person name="Oyono O.L."/>
            <person name="Patti C."/>
            <person name="Phunkhang P."/>
            <person name="Pierre F."/>
            <person name="Priest M."/>
            <person name="Raghuraman S."/>
            <person name="Rege F."/>
            <person name="Reyes R."/>
            <person name="Rise C."/>
            <person name="Rogov P."/>
            <person name="Ross K."/>
            <person name="Ryan E."/>
            <person name="Settipalli S."/>
            <person name="Shea T."/>
            <person name="Sherpa N."/>
            <person name="Shi L."/>
            <person name="Shih D."/>
            <person name="Sparrow T."/>
            <person name="Spaulding J."/>
            <person name="Stalker J."/>
            <person name="Stange-Thomann N."/>
            <person name="Stavropoulos S."/>
            <person name="Stone C."/>
            <person name="Strader C."/>
            <person name="Tesfaye S."/>
            <person name="Thomson T."/>
            <person name="Thoulutsang Y."/>
            <person name="Thoulutsang D."/>
            <person name="Topham K."/>
            <person name="Topping I."/>
            <person name="Tsamla T."/>
            <person name="Vassiliev H."/>
            <person name="Vo A."/>
            <person name="Wangchuk T."/>
            <person name="Wangdi T."/>
            <person name="Weiand M."/>
            <person name="Wilkinson J."/>
            <person name="Wilson A."/>
            <person name="Yadav S."/>
            <person name="Young G."/>
            <person name="Yu Q."/>
            <person name="Zembek L."/>
            <person name="Zhong D."/>
            <person name="Zimmer A."/>
            <person name="Zwirko Z."/>
            <person name="Jaffe D.B."/>
            <person name="Alvarez P."/>
            <person name="Brockman W."/>
            <person name="Butler J."/>
            <person name="Chin C."/>
            <person name="Gnerre S."/>
            <person name="Grabherr M."/>
            <person name="Kleber M."/>
            <person name="Mauceli E."/>
            <person name="MacCallum I."/>
        </authorList>
    </citation>
    <scope>NUCLEOTIDE SEQUENCE [LARGE SCALE GENOMIC DNA]</scope>
    <source>
        <strain evidence="3">white501</strain>
    </source>
</reference>
<dbReference type="PhylomeDB" id="B4NV13"/>
<accession>B4NV13</accession>
<sequence>MKGPQRYKFLLAVLFHFLEGAVGVCADIKEMFHQVLIQPQDRCAQRFLWRNGEDRRNPDTYKMQVRTCGAACSPCAADYVKLVNASQYSSTDPRAVLAIKEYHYVDDYVDSLMSKDDAIAVSSRRLLTSLSNETLSGYDEPTLTVRLEQIDELQSAFNVLHTELEELDFDEIGSEMSESFDEFIVEFKASVRAEIVKRNVHFAPHSTLAEGVVPHQCSGPQTQPRPRPMPLPPVQLPTFGGGYANWADFYSVFTSIIDSHPDLSNIEKFQHLPLPRITSAFHQIYMKESDAPKTPFSTLNGKYKFSRLPFGMKAPEIFQRMIGEVLREHAGKICYVKTTS</sequence>
<proteinExistence type="predicted"/>
<dbReference type="GO" id="GO:0071897">
    <property type="term" value="P:DNA biosynthetic process"/>
    <property type="evidence" value="ECO:0007669"/>
    <property type="project" value="UniProtKB-ARBA"/>
</dbReference>
<gene>
    <name evidence="2" type="primary">Dsim\GD25090</name>
    <name evidence="2" type="ORF">Dsim_GD25090</name>
</gene>
<evidence type="ECO:0000313" key="3">
    <source>
        <dbReference type="Proteomes" id="UP000000304"/>
    </source>
</evidence>
<protein>
    <submittedName>
        <fullName evidence="2">GD25090</fullName>
    </submittedName>
</protein>
<dbReference type="HOGENOM" id="CLU_817040_0_0_1"/>
<evidence type="ECO:0000256" key="1">
    <source>
        <dbReference type="SAM" id="SignalP"/>
    </source>
</evidence>